<dbReference type="InterPro" id="IPR044751">
    <property type="entry name" value="Ion_transp-like_CBS"/>
</dbReference>
<evidence type="ECO:0000259" key="12">
    <source>
        <dbReference type="PROSITE" id="PS51846"/>
    </source>
</evidence>
<feature type="transmembrane region" description="Helical" evidence="10">
    <location>
        <begin position="63"/>
        <end position="82"/>
    </location>
</feature>
<dbReference type="RefSeq" id="WP_006826943.1">
    <property type="nucleotide sequence ID" value="NZ_AOIL01000052.1"/>
</dbReference>
<keyword evidence="7 10" id="KW-0472">Membrane</keyword>
<dbReference type="SUPFAM" id="SSF56176">
    <property type="entry name" value="FAD-binding/transporter-associated domain-like"/>
    <property type="match status" value="1"/>
</dbReference>
<dbReference type="Gene3D" id="3.30.465.10">
    <property type="match status" value="1"/>
</dbReference>
<dbReference type="Pfam" id="PF01595">
    <property type="entry name" value="CNNM"/>
    <property type="match status" value="1"/>
</dbReference>
<dbReference type="Pfam" id="PF00571">
    <property type="entry name" value="CBS"/>
    <property type="match status" value="2"/>
</dbReference>
<dbReference type="OrthoDB" id="53218at2157"/>
<dbReference type="GO" id="GO:0050660">
    <property type="term" value="F:flavin adenine dinucleotide binding"/>
    <property type="evidence" value="ECO:0007669"/>
    <property type="project" value="InterPro"/>
</dbReference>
<dbReference type="PROSITE" id="PS51371">
    <property type="entry name" value="CBS"/>
    <property type="match status" value="2"/>
</dbReference>
<proteinExistence type="predicted"/>
<dbReference type="STRING" id="1230458.C484_16464"/>
<feature type="region of interest" description="Disordered" evidence="9">
    <location>
        <begin position="439"/>
        <end position="458"/>
    </location>
</feature>
<dbReference type="SMART" id="SM01091">
    <property type="entry name" value="CorC_HlyC"/>
    <property type="match status" value="1"/>
</dbReference>
<protein>
    <recommendedName>
        <fullName evidence="15">Cobalt transporter</fullName>
    </recommendedName>
</protein>
<dbReference type="PANTHER" id="PTHR43099">
    <property type="entry name" value="UPF0053 PROTEIN YRKA"/>
    <property type="match status" value="1"/>
</dbReference>
<evidence type="ECO:0000256" key="1">
    <source>
        <dbReference type="ARBA" id="ARBA00004651"/>
    </source>
</evidence>
<dbReference type="CDD" id="cd04590">
    <property type="entry name" value="CBS_pair_CorC_HlyC_assoc"/>
    <property type="match status" value="1"/>
</dbReference>
<name>L9ZR52_9EURY</name>
<dbReference type="InterPro" id="IPR036318">
    <property type="entry name" value="FAD-bd_PCMH-like_sf"/>
</dbReference>
<evidence type="ECO:0000313" key="13">
    <source>
        <dbReference type="EMBL" id="ELY88022.1"/>
    </source>
</evidence>
<dbReference type="PROSITE" id="PS51846">
    <property type="entry name" value="CNNM"/>
    <property type="match status" value="1"/>
</dbReference>
<dbReference type="Gene3D" id="3.10.580.10">
    <property type="entry name" value="CBS-domain"/>
    <property type="match status" value="1"/>
</dbReference>
<evidence type="ECO:0000256" key="3">
    <source>
        <dbReference type="ARBA" id="ARBA00022692"/>
    </source>
</evidence>
<feature type="transmembrane region" description="Helical" evidence="10">
    <location>
        <begin position="138"/>
        <end position="160"/>
    </location>
</feature>
<feature type="transmembrane region" description="Helical" evidence="10">
    <location>
        <begin position="102"/>
        <end position="126"/>
    </location>
</feature>
<reference evidence="13 14" key="1">
    <citation type="journal article" date="2014" name="PLoS Genet.">
        <title>Phylogenetically driven sequencing of extremely halophilic archaea reveals strategies for static and dynamic osmo-response.</title>
        <authorList>
            <person name="Becker E.A."/>
            <person name="Seitzer P.M."/>
            <person name="Tritt A."/>
            <person name="Larsen D."/>
            <person name="Krusor M."/>
            <person name="Yao A.I."/>
            <person name="Wu D."/>
            <person name="Madern D."/>
            <person name="Eisen J.A."/>
            <person name="Darling A.E."/>
            <person name="Facciotti M.T."/>
        </authorList>
    </citation>
    <scope>NUCLEOTIDE SEQUENCE [LARGE SCALE GENOMIC DNA]</scope>
    <source>
        <strain evidence="13 14">DSM 12281</strain>
    </source>
</reference>
<evidence type="ECO:0000256" key="6">
    <source>
        <dbReference type="ARBA" id="ARBA00023122"/>
    </source>
</evidence>
<dbReference type="SUPFAM" id="SSF54631">
    <property type="entry name" value="CBS-domain pair"/>
    <property type="match status" value="1"/>
</dbReference>
<accession>L9ZR52</accession>
<dbReference type="InterPro" id="IPR002550">
    <property type="entry name" value="CNNM"/>
</dbReference>
<dbReference type="AlphaFoldDB" id="L9ZR52"/>
<gene>
    <name evidence="13" type="ORF">C484_16464</name>
</gene>
<organism evidence="13 14">
    <name type="scientific">Natrialba taiwanensis DSM 12281</name>
    <dbReference type="NCBI Taxonomy" id="1230458"/>
    <lineage>
        <taxon>Archaea</taxon>
        <taxon>Methanobacteriati</taxon>
        <taxon>Methanobacteriota</taxon>
        <taxon>Stenosarchaea group</taxon>
        <taxon>Halobacteria</taxon>
        <taxon>Halobacteriales</taxon>
        <taxon>Natrialbaceae</taxon>
        <taxon>Natrialba</taxon>
    </lineage>
</organism>
<dbReference type="PANTHER" id="PTHR43099:SF5">
    <property type="entry name" value="HLYC_CORC FAMILY TRANSPORTER"/>
    <property type="match status" value="1"/>
</dbReference>
<evidence type="ECO:0000256" key="10">
    <source>
        <dbReference type="SAM" id="Phobius"/>
    </source>
</evidence>
<evidence type="ECO:0000256" key="4">
    <source>
        <dbReference type="ARBA" id="ARBA00022737"/>
    </source>
</evidence>
<dbReference type="Proteomes" id="UP000011648">
    <property type="component" value="Unassembled WGS sequence"/>
</dbReference>
<keyword evidence="6 8" id="KW-0129">CBS domain</keyword>
<keyword evidence="4" id="KW-0677">Repeat</keyword>
<feature type="domain" description="CNNM transmembrane" evidence="12">
    <location>
        <begin position="3"/>
        <end position="205"/>
    </location>
</feature>
<keyword evidence="2" id="KW-1003">Cell membrane</keyword>
<evidence type="ECO:0000256" key="5">
    <source>
        <dbReference type="ARBA" id="ARBA00022989"/>
    </source>
</evidence>
<evidence type="ECO:0000256" key="9">
    <source>
        <dbReference type="SAM" id="MobiDB-lite"/>
    </source>
</evidence>
<evidence type="ECO:0000256" key="8">
    <source>
        <dbReference type="PROSITE-ProRule" id="PRU00703"/>
    </source>
</evidence>
<evidence type="ECO:0000259" key="11">
    <source>
        <dbReference type="PROSITE" id="PS51371"/>
    </source>
</evidence>
<dbReference type="GO" id="GO:0005886">
    <property type="term" value="C:plasma membrane"/>
    <property type="evidence" value="ECO:0007669"/>
    <property type="project" value="UniProtKB-SubCell"/>
</dbReference>
<dbReference type="InterPro" id="IPR005170">
    <property type="entry name" value="Transptr-assoc_dom"/>
</dbReference>
<comment type="subcellular location">
    <subcellularLocation>
        <location evidence="1">Cell membrane</location>
        <topology evidence="1">Multi-pass membrane protein</topology>
    </subcellularLocation>
</comment>
<keyword evidence="5 10" id="KW-1133">Transmembrane helix</keyword>
<dbReference type="InterPro" id="IPR000644">
    <property type="entry name" value="CBS_dom"/>
</dbReference>
<evidence type="ECO:0008006" key="15">
    <source>
        <dbReference type="Google" id="ProtNLM"/>
    </source>
</evidence>
<dbReference type="SMART" id="SM00116">
    <property type="entry name" value="CBS"/>
    <property type="match status" value="2"/>
</dbReference>
<feature type="domain" description="CBS" evidence="11">
    <location>
        <begin position="296"/>
        <end position="353"/>
    </location>
</feature>
<feature type="domain" description="CBS" evidence="11">
    <location>
        <begin position="224"/>
        <end position="287"/>
    </location>
</feature>
<dbReference type="PATRIC" id="fig|1230458.4.peg.3339"/>
<evidence type="ECO:0000256" key="2">
    <source>
        <dbReference type="ARBA" id="ARBA00022475"/>
    </source>
</evidence>
<comment type="caution">
    <text evidence="13">The sequence shown here is derived from an EMBL/GenBank/DDBJ whole genome shotgun (WGS) entry which is preliminary data.</text>
</comment>
<evidence type="ECO:0000313" key="14">
    <source>
        <dbReference type="Proteomes" id="UP000011648"/>
    </source>
</evidence>
<dbReference type="InterPro" id="IPR016169">
    <property type="entry name" value="FAD-bd_PCMH_sub2"/>
</dbReference>
<keyword evidence="3 10" id="KW-0812">Transmembrane</keyword>
<sequence>MVDLAFSLGRLAAALFLVGLNGFFVAAEFAYVRVRATAVETLVAEGRRGAATLQEAMDNLDSYLAVTQLGITLASLGLGWIGEPAVASLIQPILGEVLPDGLIHFVAVAIGFSVITFLHVVFGELAPKTIAIAQAERIALTVALPMKAFYYVFIPGIIVFNGTANAFTRLLGVPPVSETDETLSEEELRMALSRAGEEGNVAIEEVQMVERVFELDDVTVREVMVPRPDVRSVPADTPLPELRHLIVDEGHTRYPIVDADDPDQVVGLVDAKDVIRASETIADATDSSTPITAGELARALPVVPETTTVGELLAELQEEQAQMAAIIDEWGVLEGIVAIEDIVEVVVGDIRDEFDVAAREPSIDDEQRADGTVVDGGVTVTALNDALKSDFEHDTVETVGGLVLDRLGRPPETGDQVTIEGYEFEVTAVEGMRVSTVVVRPQSGSETDGNDPKPDTEG</sequence>
<keyword evidence="14" id="KW-1185">Reference proteome</keyword>
<dbReference type="Pfam" id="PF03471">
    <property type="entry name" value="CorC_HlyC"/>
    <property type="match status" value="1"/>
</dbReference>
<dbReference type="InterPro" id="IPR046342">
    <property type="entry name" value="CBS_dom_sf"/>
</dbReference>
<dbReference type="InterPro" id="IPR051676">
    <property type="entry name" value="UPF0053_domain"/>
</dbReference>
<dbReference type="EMBL" id="AOIL01000052">
    <property type="protein sequence ID" value="ELY88022.1"/>
    <property type="molecule type" value="Genomic_DNA"/>
</dbReference>
<feature type="transmembrane region" description="Helical" evidence="10">
    <location>
        <begin position="12"/>
        <end position="32"/>
    </location>
</feature>
<evidence type="ECO:0000256" key="7">
    <source>
        <dbReference type="ARBA" id="ARBA00023136"/>
    </source>
</evidence>